<evidence type="ECO:0000256" key="1">
    <source>
        <dbReference type="SAM" id="MobiDB-lite"/>
    </source>
</evidence>
<organism evidence="2">
    <name type="scientific">Anguilla anguilla</name>
    <name type="common">European freshwater eel</name>
    <name type="synonym">Muraena anguilla</name>
    <dbReference type="NCBI Taxonomy" id="7936"/>
    <lineage>
        <taxon>Eukaryota</taxon>
        <taxon>Metazoa</taxon>
        <taxon>Chordata</taxon>
        <taxon>Craniata</taxon>
        <taxon>Vertebrata</taxon>
        <taxon>Euteleostomi</taxon>
        <taxon>Actinopterygii</taxon>
        <taxon>Neopterygii</taxon>
        <taxon>Teleostei</taxon>
        <taxon>Anguilliformes</taxon>
        <taxon>Anguillidae</taxon>
        <taxon>Anguilla</taxon>
    </lineage>
</organism>
<feature type="compositionally biased region" description="Low complexity" evidence="1">
    <location>
        <begin position="8"/>
        <end position="19"/>
    </location>
</feature>
<reference evidence="2" key="1">
    <citation type="submission" date="2014-11" db="EMBL/GenBank/DDBJ databases">
        <authorList>
            <person name="Amaro Gonzalez C."/>
        </authorList>
    </citation>
    <scope>NUCLEOTIDE SEQUENCE</scope>
</reference>
<protein>
    <submittedName>
        <fullName evidence="2">Uncharacterized protein</fullName>
    </submittedName>
</protein>
<dbReference type="AlphaFoldDB" id="A0A0E9T8D2"/>
<dbReference type="EMBL" id="GBXM01058890">
    <property type="protein sequence ID" value="JAH49687.1"/>
    <property type="molecule type" value="Transcribed_RNA"/>
</dbReference>
<reference evidence="2" key="2">
    <citation type="journal article" date="2015" name="Fish Shellfish Immunol.">
        <title>Early steps in the European eel (Anguilla anguilla)-Vibrio vulnificus interaction in the gills: Role of the RtxA13 toxin.</title>
        <authorList>
            <person name="Callol A."/>
            <person name="Pajuelo D."/>
            <person name="Ebbesson L."/>
            <person name="Teles M."/>
            <person name="MacKenzie S."/>
            <person name="Amaro C."/>
        </authorList>
    </citation>
    <scope>NUCLEOTIDE SEQUENCE</scope>
</reference>
<accession>A0A0E9T8D2</accession>
<evidence type="ECO:0000313" key="2">
    <source>
        <dbReference type="EMBL" id="JAH49687.1"/>
    </source>
</evidence>
<feature type="region of interest" description="Disordered" evidence="1">
    <location>
        <begin position="1"/>
        <end position="28"/>
    </location>
</feature>
<name>A0A0E9T8D2_ANGAN</name>
<proteinExistence type="predicted"/>
<sequence length="28" mass="2946">MSPSQAGQPSTSLPPTSQSRCITQTVQK</sequence>